<dbReference type="GO" id="GO:0016740">
    <property type="term" value="F:transferase activity"/>
    <property type="evidence" value="ECO:0007669"/>
    <property type="project" value="UniProtKB-KW"/>
</dbReference>
<feature type="active site" description="Nucleophile" evidence="7">
    <location>
        <position position="382"/>
    </location>
</feature>
<keyword evidence="4 7" id="KW-0133">Cell shape</keyword>
<dbReference type="Proteomes" id="UP000321832">
    <property type="component" value="Unassembled WGS sequence"/>
</dbReference>
<evidence type="ECO:0000256" key="3">
    <source>
        <dbReference type="ARBA" id="ARBA00022679"/>
    </source>
</evidence>
<organism evidence="9 10">
    <name type="scientific">Piscinibacter aquaticus</name>
    <dbReference type="NCBI Taxonomy" id="392597"/>
    <lineage>
        <taxon>Bacteria</taxon>
        <taxon>Pseudomonadati</taxon>
        <taxon>Pseudomonadota</taxon>
        <taxon>Betaproteobacteria</taxon>
        <taxon>Burkholderiales</taxon>
        <taxon>Sphaerotilaceae</taxon>
        <taxon>Piscinibacter</taxon>
    </lineage>
</organism>
<dbReference type="Pfam" id="PF20142">
    <property type="entry name" value="Scaffold"/>
    <property type="match status" value="1"/>
</dbReference>
<dbReference type="GO" id="GO:0004180">
    <property type="term" value="F:carboxypeptidase activity"/>
    <property type="evidence" value="ECO:0007669"/>
    <property type="project" value="UniProtKB-ARBA"/>
</dbReference>
<sequence length="466" mass="50596">MASRAAEVNAPWTEGLKAEARTILDSAANDGLDADDYRSGAVEEAFRRYLRHLHVGRVRPRDLGFGVTGAPGDGAAVDAALASAVAAGQLQNAVRALAPALAQYRQLRDALARYRLLAAAPGWAALAPISKKLEPGQPYAGVAGLRERMVVLGDLPGDATVATGHYEGALVEAVRRFQSRHGLDADGVIGRGTQAALNVPPAQRVRQIELAMERLRWLPPRSSRPVIAINIPMFRLWAWDAGAAESVPALSMEVIVGRAVRTQTPVFADEMTHLIFRPYWNVPRSILRNEVLPAALRDPGYLARHDMEIVSGPGDDAKPVAATPEAFEAARAGALRVRQRPGPKNSLGLVKFIFPNDDNVYLHGTPARELFARSRRDFSHGCVRVQNPPALAQWLLKDQSAWNAERIAAAMEGAKSQQVNLSAPVPVLLYYLTAAVSPDDGMLHFAEDIYGHDAALDRALKARRYR</sequence>
<dbReference type="Gene3D" id="1.10.101.10">
    <property type="entry name" value="PGBD-like superfamily/PGBD"/>
    <property type="match status" value="1"/>
</dbReference>
<evidence type="ECO:0000256" key="5">
    <source>
        <dbReference type="ARBA" id="ARBA00022984"/>
    </source>
</evidence>
<dbReference type="Pfam" id="PF03734">
    <property type="entry name" value="YkuD"/>
    <property type="match status" value="1"/>
</dbReference>
<dbReference type="InterPro" id="IPR005490">
    <property type="entry name" value="LD_TPept_cat_dom"/>
</dbReference>
<dbReference type="InterPro" id="IPR045380">
    <property type="entry name" value="LD_TPept_scaffold_dom"/>
</dbReference>
<dbReference type="InterPro" id="IPR036365">
    <property type="entry name" value="PGBD-like_sf"/>
</dbReference>
<reference evidence="9 10" key="1">
    <citation type="submission" date="2019-08" db="EMBL/GenBank/DDBJ databases">
        <authorList>
            <person name="Khan S.A."/>
            <person name="Jeon C.O."/>
            <person name="Jeong S.E."/>
        </authorList>
    </citation>
    <scope>NUCLEOTIDE SEQUENCE [LARGE SCALE GENOMIC DNA]</scope>
    <source>
        <strain evidence="10">IMCC1728</strain>
    </source>
</reference>
<dbReference type="InterPro" id="IPR038063">
    <property type="entry name" value="Transpep_catalytic_dom"/>
</dbReference>
<dbReference type="GO" id="GO:0009252">
    <property type="term" value="P:peptidoglycan biosynthetic process"/>
    <property type="evidence" value="ECO:0007669"/>
    <property type="project" value="UniProtKB-UniPathway"/>
</dbReference>
<comment type="pathway">
    <text evidence="1 7">Cell wall biogenesis; peptidoglycan biosynthesis.</text>
</comment>
<comment type="similarity">
    <text evidence="2">Belongs to the YkuD family.</text>
</comment>
<comment type="caution">
    <text evidence="9">The sequence shown here is derived from an EMBL/GenBank/DDBJ whole genome shotgun (WGS) entry which is preliminary data.</text>
</comment>
<dbReference type="GO" id="GO:0008360">
    <property type="term" value="P:regulation of cell shape"/>
    <property type="evidence" value="ECO:0007669"/>
    <property type="project" value="UniProtKB-UniRule"/>
</dbReference>
<proteinExistence type="inferred from homology"/>
<dbReference type="GO" id="GO:0071555">
    <property type="term" value="P:cell wall organization"/>
    <property type="evidence" value="ECO:0007669"/>
    <property type="project" value="UniProtKB-UniRule"/>
</dbReference>
<dbReference type="EMBL" id="VOPW01000001">
    <property type="protein sequence ID" value="TXC66002.1"/>
    <property type="molecule type" value="Genomic_DNA"/>
</dbReference>
<evidence type="ECO:0000256" key="4">
    <source>
        <dbReference type="ARBA" id="ARBA00022960"/>
    </source>
</evidence>
<keyword evidence="5 7" id="KW-0573">Peptidoglycan synthesis</keyword>
<dbReference type="UniPathway" id="UPA00219"/>
<dbReference type="InterPro" id="IPR002477">
    <property type="entry name" value="Peptidoglycan-bd-like"/>
</dbReference>
<evidence type="ECO:0000256" key="2">
    <source>
        <dbReference type="ARBA" id="ARBA00005992"/>
    </source>
</evidence>
<dbReference type="PANTHER" id="PTHR41533:SF2">
    <property type="entry name" value="BLR7131 PROTEIN"/>
    <property type="match status" value="1"/>
</dbReference>
<gene>
    <name evidence="9" type="ORF">FSC37_08935</name>
</gene>
<dbReference type="PANTHER" id="PTHR41533">
    <property type="entry name" value="L,D-TRANSPEPTIDASE HI_1667-RELATED"/>
    <property type="match status" value="1"/>
</dbReference>
<evidence type="ECO:0000256" key="7">
    <source>
        <dbReference type="PROSITE-ProRule" id="PRU01373"/>
    </source>
</evidence>
<keyword evidence="6 7" id="KW-0961">Cell wall biogenesis/degradation</keyword>
<dbReference type="InterPro" id="IPR052905">
    <property type="entry name" value="LD-transpeptidase_YkuD-like"/>
</dbReference>
<feature type="domain" description="L,D-TPase catalytic" evidence="8">
    <location>
        <begin position="225"/>
        <end position="410"/>
    </location>
</feature>
<feature type="active site" description="Proton donor/acceptor" evidence="7">
    <location>
        <position position="363"/>
    </location>
</feature>
<dbReference type="InterPro" id="IPR036366">
    <property type="entry name" value="PGBDSf"/>
</dbReference>
<dbReference type="AlphaFoldDB" id="A0A5C6TZ44"/>
<dbReference type="SUPFAM" id="SSF47090">
    <property type="entry name" value="PGBD-like"/>
    <property type="match status" value="1"/>
</dbReference>
<evidence type="ECO:0000256" key="6">
    <source>
        <dbReference type="ARBA" id="ARBA00023316"/>
    </source>
</evidence>
<dbReference type="Gene3D" id="2.40.440.10">
    <property type="entry name" value="L,D-transpeptidase catalytic domain-like"/>
    <property type="match status" value="1"/>
</dbReference>
<keyword evidence="3" id="KW-0808">Transferase</keyword>
<name>A0A5C6TZ44_9BURK</name>
<evidence type="ECO:0000313" key="9">
    <source>
        <dbReference type="EMBL" id="TXC66002.1"/>
    </source>
</evidence>
<evidence type="ECO:0000313" key="10">
    <source>
        <dbReference type="Proteomes" id="UP000321832"/>
    </source>
</evidence>
<evidence type="ECO:0000259" key="8">
    <source>
        <dbReference type="PROSITE" id="PS52029"/>
    </source>
</evidence>
<protein>
    <submittedName>
        <fullName evidence="9">L,D-transpeptidase family protein</fullName>
    </submittedName>
</protein>
<accession>A0A5C6TZ44</accession>
<dbReference type="SUPFAM" id="SSF141523">
    <property type="entry name" value="L,D-transpeptidase catalytic domain-like"/>
    <property type="match status" value="1"/>
</dbReference>
<keyword evidence="10" id="KW-1185">Reference proteome</keyword>
<dbReference type="Pfam" id="PF01471">
    <property type="entry name" value="PG_binding_1"/>
    <property type="match status" value="1"/>
</dbReference>
<evidence type="ECO:0000256" key="1">
    <source>
        <dbReference type="ARBA" id="ARBA00004752"/>
    </source>
</evidence>
<dbReference type="PROSITE" id="PS52029">
    <property type="entry name" value="LD_TPASE"/>
    <property type="match status" value="1"/>
</dbReference>
<dbReference type="CDD" id="cd16913">
    <property type="entry name" value="YkuD_like"/>
    <property type="match status" value="1"/>
</dbReference>